<keyword evidence="3 6" id="KW-0732">Signal</keyword>
<organism evidence="9 10">
    <name type="scientific">Parabacteroides goldsteinii DSM 19448 = WAL 12034</name>
    <dbReference type="NCBI Taxonomy" id="927665"/>
    <lineage>
        <taxon>Bacteria</taxon>
        <taxon>Pseudomonadati</taxon>
        <taxon>Bacteroidota</taxon>
        <taxon>Bacteroidia</taxon>
        <taxon>Bacteroidales</taxon>
        <taxon>Tannerellaceae</taxon>
        <taxon>Parabacteroides</taxon>
    </lineage>
</organism>
<dbReference type="GO" id="GO:0009279">
    <property type="term" value="C:cell outer membrane"/>
    <property type="evidence" value="ECO:0007669"/>
    <property type="project" value="UniProtKB-SubCell"/>
</dbReference>
<keyword evidence="4" id="KW-0472">Membrane</keyword>
<dbReference type="HOGENOM" id="CLU_015553_0_1_10"/>
<dbReference type="PATRIC" id="fig|927665.4.peg.1297"/>
<feature type="domain" description="RagB/SusD" evidence="7">
    <location>
        <begin position="297"/>
        <end position="628"/>
    </location>
</feature>
<comment type="similarity">
    <text evidence="2">Belongs to the SusD family.</text>
</comment>
<feature type="chain" id="PRO_5002489493" description="RagB/SusD domain-containing protein" evidence="6">
    <location>
        <begin position="22"/>
        <end position="629"/>
    </location>
</feature>
<dbReference type="Pfam" id="PF07980">
    <property type="entry name" value="SusD_RagB"/>
    <property type="match status" value="1"/>
</dbReference>
<reference evidence="9 10" key="1">
    <citation type="submission" date="2013-04" db="EMBL/GenBank/DDBJ databases">
        <title>The Genome Sequence of Parabacteroides goldsteinii DSM 19448.</title>
        <authorList>
            <consortium name="The Broad Institute Genomics Platform"/>
            <person name="Earl A."/>
            <person name="Ward D."/>
            <person name="Feldgarden M."/>
            <person name="Gevers D."/>
            <person name="Martens E."/>
            <person name="Sakamoto M."/>
            <person name="Benno Y."/>
            <person name="Song Y."/>
            <person name="Liu C."/>
            <person name="Lee J."/>
            <person name="Bolanos M."/>
            <person name="Vaisanen M.L."/>
            <person name="Finegold S.M."/>
            <person name="Walker B."/>
            <person name="Young S."/>
            <person name="Zeng Q."/>
            <person name="Gargeya S."/>
            <person name="Fitzgerald M."/>
            <person name="Haas B."/>
            <person name="Abouelleil A."/>
            <person name="Allen A.W."/>
            <person name="Alvarado L."/>
            <person name="Arachchi H.M."/>
            <person name="Berlin A.M."/>
            <person name="Chapman S.B."/>
            <person name="Gainer-Dewar J."/>
            <person name="Goldberg J."/>
            <person name="Griggs A."/>
            <person name="Gujja S."/>
            <person name="Hansen M."/>
            <person name="Howarth C."/>
            <person name="Imamovic A."/>
            <person name="Ireland A."/>
            <person name="Larimer J."/>
            <person name="McCowan C."/>
            <person name="Murphy C."/>
            <person name="Pearson M."/>
            <person name="Poon T.W."/>
            <person name="Priest M."/>
            <person name="Roberts A."/>
            <person name="Saif S."/>
            <person name="Shea T."/>
            <person name="Sisk P."/>
            <person name="Sykes S."/>
            <person name="Wortman J."/>
            <person name="Nusbaum C."/>
            <person name="Birren B."/>
        </authorList>
    </citation>
    <scope>NUCLEOTIDE SEQUENCE [LARGE SCALE GENOMIC DNA]</scope>
    <source>
        <strain evidence="9 10">DSM 19448</strain>
    </source>
</reference>
<dbReference type="STRING" id="927665.HMPREF1535_01270"/>
<comment type="subcellular location">
    <subcellularLocation>
        <location evidence="1">Cell outer membrane</location>
    </subcellularLocation>
</comment>
<dbReference type="InterPro" id="IPR033985">
    <property type="entry name" value="SusD-like_N"/>
</dbReference>
<evidence type="ECO:0000256" key="5">
    <source>
        <dbReference type="ARBA" id="ARBA00023237"/>
    </source>
</evidence>
<accession>A0A0F5JJ86</accession>
<feature type="signal peptide" evidence="6">
    <location>
        <begin position="1"/>
        <end position="21"/>
    </location>
</feature>
<dbReference type="EMBL" id="AQHV01000008">
    <property type="protein sequence ID" value="KKB57823.1"/>
    <property type="molecule type" value="Genomic_DNA"/>
</dbReference>
<sequence length="629" mass="71749">MKKIIYSLMIMAGLAAMPGCNDDFMEHSPKDSLTEETVFSTYSTFKTYAWGLYNVFTNGNMLRRPGTGGSYASAVSYQGDINAGYLMRRLGSGNSYAFQTITDAASGNGWNFSFVRNANLMLDNIDNSSMSDVDKEHWRSVGYFFRAYYYMELIARFGDVPWVEHILGDSDTEVAYGPRTPRKEVADKVLENLLYAEQHIKPEGDGDNTINVHVVRALISRFALFEGTWRKYHELGDYEKYFDACIKASESLMAAYPTVHSSFGEMLTSDLAGVPGVILYQEYVPKIFTNYVLTHVERTSTHNVEMPQHIVDMYLCEDGKPISTSSSYEWGKTDKTMYSTFRHRDYRLLETVAPPYKVVRKNNNNSWEYTDNPADKEYMDLMGITTYTGYGGGNGEAGKHKVFPLMNWSASVLEGIPHFSTNNWGQGFIVARSGNYVYRYYNVWDDSRENQGTTDVPLFKIEEVLLNYAEAKFEKGEFNQGVADATINKLRVRAKIASMTVSEINDSFDLARDPSVAPVLWEIRRERMVELMGEGFGFYDIRRWKKAEWFVNKVQYGQWATKEQIGNSGQFIDLNTGFADASGKTEGYVYMYNDPVKTGKGWLEKYYLYQIPTNEIALNPNLKQNPGWN</sequence>
<dbReference type="InterPro" id="IPR011990">
    <property type="entry name" value="TPR-like_helical_dom_sf"/>
</dbReference>
<evidence type="ECO:0000256" key="4">
    <source>
        <dbReference type="ARBA" id="ARBA00023136"/>
    </source>
</evidence>
<dbReference type="Pfam" id="PF14322">
    <property type="entry name" value="SusD-like_3"/>
    <property type="match status" value="1"/>
</dbReference>
<dbReference type="Gene3D" id="1.25.40.390">
    <property type="match status" value="1"/>
</dbReference>
<dbReference type="Proteomes" id="UP000033047">
    <property type="component" value="Unassembled WGS sequence"/>
</dbReference>
<evidence type="ECO:0008006" key="11">
    <source>
        <dbReference type="Google" id="ProtNLM"/>
    </source>
</evidence>
<evidence type="ECO:0000256" key="2">
    <source>
        <dbReference type="ARBA" id="ARBA00006275"/>
    </source>
</evidence>
<protein>
    <recommendedName>
        <fullName evidence="11">RagB/SusD domain-containing protein</fullName>
    </recommendedName>
</protein>
<evidence type="ECO:0000259" key="7">
    <source>
        <dbReference type="Pfam" id="PF07980"/>
    </source>
</evidence>
<evidence type="ECO:0000259" key="8">
    <source>
        <dbReference type="Pfam" id="PF14322"/>
    </source>
</evidence>
<evidence type="ECO:0000256" key="1">
    <source>
        <dbReference type="ARBA" id="ARBA00004442"/>
    </source>
</evidence>
<dbReference type="SUPFAM" id="SSF48452">
    <property type="entry name" value="TPR-like"/>
    <property type="match status" value="1"/>
</dbReference>
<dbReference type="RefSeq" id="WP_010801502.1">
    <property type="nucleotide sequence ID" value="NZ_KQ033912.1"/>
</dbReference>
<proteinExistence type="inferred from homology"/>
<comment type="caution">
    <text evidence="9">The sequence shown here is derived from an EMBL/GenBank/DDBJ whole genome shotgun (WGS) entry which is preliminary data.</text>
</comment>
<gene>
    <name evidence="9" type="ORF">HMPREF1535_01270</name>
</gene>
<dbReference type="AlphaFoldDB" id="A0A0F5JJ86"/>
<evidence type="ECO:0000256" key="6">
    <source>
        <dbReference type="SAM" id="SignalP"/>
    </source>
</evidence>
<evidence type="ECO:0000256" key="3">
    <source>
        <dbReference type="ARBA" id="ARBA00022729"/>
    </source>
</evidence>
<evidence type="ECO:0000313" key="10">
    <source>
        <dbReference type="Proteomes" id="UP000033047"/>
    </source>
</evidence>
<evidence type="ECO:0000313" key="9">
    <source>
        <dbReference type="EMBL" id="KKB57823.1"/>
    </source>
</evidence>
<keyword evidence="5" id="KW-0998">Cell outer membrane</keyword>
<feature type="domain" description="SusD-like N-terminal" evidence="8">
    <location>
        <begin position="23"/>
        <end position="201"/>
    </location>
</feature>
<dbReference type="InterPro" id="IPR012944">
    <property type="entry name" value="SusD_RagB_dom"/>
</dbReference>
<name>A0A0F5JJ86_9BACT</name>